<dbReference type="Proteomes" id="UP000248987">
    <property type="component" value="Unassembled WGS sequence"/>
</dbReference>
<dbReference type="PANTHER" id="PTHR11712">
    <property type="entry name" value="POLYKETIDE SYNTHASE-RELATED"/>
    <property type="match status" value="1"/>
</dbReference>
<proteinExistence type="predicted"/>
<dbReference type="Gene3D" id="3.40.47.10">
    <property type="match status" value="1"/>
</dbReference>
<dbReference type="Pfam" id="PF13723">
    <property type="entry name" value="Ketoacyl-synt_2"/>
    <property type="match status" value="1"/>
</dbReference>
<dbReference type="SUPFAM" id="SSF53901">
    <property type="entry name" value="Thiolase-like"/>
    <property type="match status" value="1"/>
</dbReference>
<gene>
    <name evidence="3" type="ORF">LX77_01130</name>
</gene>
<keyword evidence="1" id="KW-0808">Transferase</keyword>
<dbReference type="GO" id="GO:0005829">
    <property type="term" value="C:cytosol"/>
    <property type="evidence" value="ECO:0007669"/>
    <property type="project" value="TreeGrafter"/>
</dbReference>
<evidence type="ECO:0000313" key="4">
    <source>
        <dbReference type="Proteomes" id="UP000248987"/>
    </source>
</evidence>
<feature type="domain" description="Beta-ketoacyl synthase-like N-terminal" evidence="2">
    <location>
        <begin position="49"/>
        <end position="169"/>
    </location>
</feature>
<sequence>MKKVFIDSAVSISAQNTFDTYGFLEEIKDISGKTVSANYPNYRDYIALAASRRMATAVKMGVTAASKALEKANLKQPDAIITGTGMGCIEDTEKFLNNIISNEEAFLTPTPFIQSTHNTVGAQIALGLNCKAYNNTYVHAALSFESALLDAQLLLQQDEGKHVLVGGVDELGKEIINYVRLMEDRDSSGIQVPFSEGASFFVVSSEAKEAAIQLVDMEVCSTASEEKLQENLKGFLLRNKIEPFQIDVLIAGRNGDAFDVYYDSASSFFENATELHYKHLSGEFYTASSFGLWAAYEILNRQEIPKPLIYKDESTSEINTILLYNQFKGRDHSFILLKR</sequence>
<evidence type="ECO:0000259" key="2">
    <source>
        <dbReference type="Pfam" id="PF13723"/>
    </source>
</evidence>
<keyword evidence="4" id="KW-1185">Reference proteome</keyword>
<organism evidence="3 4">
    <name type="scientific">Gelidibacter algens</name>
    <dbReference type="NCBI Taxonomy" id="49280"/>
    <lineage>
        <taxon>Bacteria</taxon>
        <taxon>Pseudomonadati</taxon>
        <taxon>Bacteroidota</taxon>
        <taxon>Flavobacteriia</taxon>
        <taxon>Flavobacteriales</taxon>
        <taxon>Flavobacteriaceae</taxon>
        <taxon>Gelidibacter</taxon>
    </lineage>
</organism>
<accession>A0A1A7R581</accession>
<dbReference type="GO" id="GO:0006633">
    <property type="term" value="P:fatty acid biosynthetic process"/>
    <property type="evidence" value="ECO:0007669"/>
    <property type="project" value="TreeGrafter"/>
</dbReference>
<evidence type="ECO:0000256" key="1">
    <source>
        <dbReference type="ARBA" id="ARBA00022679"/>
    </source>
</evidence>
<dbReference type="PANTHER" id="PTHR11712:SF336">
    <property type="entry name" value="3-OXOACYL-[ACYL-CARRIER-PROTEIN] SYNTHASE, MITOCHONDRIAL"/>
    <property type="match status" value="1"/>
</dbReference>
<dbReference type="GO" id="GO:0004315">
    <property type="term" value="F:3-oxoacyl-[acyl-carrier-protein] synthase activity"/>
    <property type="evidence" value="ECO:0007669"/>
    <property type="project" value="TreeGrafter"/>
</dbReference>
<comment type="caution">
    <text evidence="3">The sequence shown here is derived from an EMBL/GenBank/DDBJ whole genome shotgun (WGS) entry which is preliminary data.</text>
</comment>
<dbReference type="EMBL" id="QLLQ01000003">
    <property type="protein sequence ID" value="RAJ25715.1"/>
    <property type="molecule type" value="Genomic_DNA"/>
</dbReference>
<reference evidence="3 4" key="1">
    <citation type="submission" date="2018-06" db="EMBL/GenBank/DDBJ databases">
        <title>Genomic Encyclopedia of Archaeal and Bacterial Type Strains, Phase II (KMG-II): from individual species to whole genera.</title>
        <authorList>
            <person name="Goeker M."/>
        </authorList>
    </citation>
    <scope>NUCLEOTIDE SEQUENCE [LARGE SCALE GENOMIC DNA]</scope>
    <source>
        <strain evidence="3 4">DSM 12408</strain>
    </source>
</reference>
<dbReference type="InterPro" id="IPR014030">
    <property type="entry name" value="Ketoacyl_synth_N"/>
</dbReference>
<dbReference type="AlphaFoldDB" id="A0A1A7R581"/>
<dbReference type="InterPro" id="IPR016039">
    <property type="entry name" value="Thiolase-like"/>
</dbReference>
<name>A0A1A7R581_9FLAO</name>
<dbReference type="InterPro" id="IPR000794">
    <property type="entry name" value="Beta-ketoacyl_synthase"/>
</dbReference>
<dbReference type="RefSeq" id="WP_066430953.1">
    <property type="nucleotide sequence ID" value="NZ_LZRN01000005.1"/>
</dbReference>
<evidence type="ECO:0000313" key="3">
    <source>
        <dbReference type="EMBL" id="RAJ25715.1"/>
    </source>
</evidence>
<protein>
    <submittedName>
        <fullName evidence="3">Beta-ketoacyl synthase-like protein</fullName>
    </submittedName>
</protein>
<dbReference type="OrthoDB" id="1404523at2"/>
<dbReference type="STRING" id="49280.A9996_03605"/>